<organism evidence="1 2">
    <name type="scientific">Salegentibacter maritimus</name>
    <dbReference type="NCBI Taxonomy" id="2794347"/>
    <lineage>
        <taxon>Bacteria</taxon>
        <taxon>Pseudomonadati</taxon>
        <taxon>Bacteroidota</taxon>
        <taxon>Flavobacteriia</taxon>
        <taxon>Flavobacteriales</taxon>
        <taxon>Flavobacteriaceae</taxon>
        <taxon>Salegentibacter</taxon>
    </lineage>
</organism>
<keyword evidence="2" id="KW-1185">Reference proteome</keyword>
<accession>A0ABS0TFS3</accession>
<dbReference type="Proteomes" id="UP000635665">
    <property type="component" value="Unassembled WGS sequence"/>
</dbReference>
<dbReference type="SUPFAM" id="SSF52833">
    <property type="entry name" value="Thioredoxin-like"/>
    <property type="match status" value="1"/>
</dbReference>
<dbReference type="Pfam" id="PF11009">
    <property type="entry name" value="BrxC"/>
    <property type="match status" value="1"/>
</dbReference>
<dbReference type="EMBL" id="JAEHNY010000006">
    <property type="protein sequence ID" value="MBI6119908.1"/>
    <property type="molecule type" value="Genomic_DNA"/>
</dbReference>
<reference evidence="1 2" key="1">
    <citation type="submission" date="2020-12" db="EMBL/GenBank/DDBJ databases">
        <title>Salegentibacter orientalis sp. nov., isolated from costal sediment.</title>
        <authorList>
            <person name="Lian F.-B."/>
        </authorList>
    </citation>
    <scope>NUCLEOTIDE SEQUENCE [LARGE SCALE GENOMIC DNA]</scope>
    <source>
        <strain evidence="1 2">F60176</strain>
    </source>
</reference>
<gene>
    <name evidence="1" type="primary">ytxJ</name>
    <name evidence="1" type="ORF">I6U50_07725</name>
</gene>
<dbReference type="InterPro" id="IPR022551">
    <property type="entry name" value="BrxC"/>
</dbReference>
<dbReference type="NCBIfam" id="TIGR04019">
    <property type="entry name" value="B_thiol_YtxJ"/>
    <property type="match status" value="1"/>
</dbReference>
<dbReference type="RefSeq" id="WP_198638428.1">
    <property type="nucleotide sequence ID" value="NZ_JAEHNY010000006.1"/>
</dbReference>
<comment type="caution">
    <text evidence="1">The sequence shown here is derived from an EMBL/GenBank/DDBJ whole genome shotgun (WGS) entry which is preliminary data.</text>
</comment>
<proteinExistence type="predicted"/>
<dbReference type="Gene3D" id="3.40.30.10">
    <property type="entry name" value="Glutaredoxin"/>
    <property type="match status" value="1"/>
</dbReference>
<sequence>MGLLDKLFKSDGGETSKVTSFPWTKLTDKDQITIAMEESKDKLVGIFKHSTRCGISNMVLRTFEREYEENEEVKLYFLDLIKDREISNAVANELSVHHESPQFIVLRNEKVVHHASHQDIDASILKELD</sequence>
<dbReference type="InterPro" id="IPR036249">
    <property type="entry name" value="Thioredoxin-like_sf"/>
</dbReference>
<name>A0ABS0TFS3_9FLAO</name>
<evidence type="ECO:0000313" key="1">
    <source>
        <dbReference type="EMBL" id="MBI6119908.1"/>
    </source>
</evidence>
<evidence type="ECO:0000313" key="2">
    <source>
        <dbReference type="Proteomes" id="UP000635665"/>
    </source>
</evidence>
<protein>
    <submittedName>
        <fullName evidence="1">Bacillithiol system redox-active protein YtxJ</fullName>
    </submittedName>
</protein>